<dbReference type="InterPro" id="IPR047647">
    <property type="entry name" value="ISAs1_transpos"/>
</dbReference>
<dbReference type="EMBL" id="FXAM01000001">
    <property type="protein sequence ID" value="SMF95106.1"/>
    <property type="molecule type" value="Genomic_DNA"/>
</dbReference>
<dbReference type="GO" id="GO:0003677">
    <property type="term" value="F:DNA binding"/>
    <property type="evidence" value="ECO:0007669"/>
    <property type="project" value="InterPro"/>
</dbReference>
<dbReference type="GO" id="GO:0004803">
    <property type="term" value="F:transposase activity"/>
    <property type="evidence" value="ECO:0007669"/>
    <property type="project" value="InterPro"/>
</dbReference>
<dbReference type="Pfam" id="PF13808">
    <property type="entry name" value="DDE_Tnp_1_assoc"/>
    <property type="match status" value="1"/>
</dbReference>
<dbReference type="EMBL" id="FXAM01000001">
    <property type="protein sequence ID" value="SMF94177.1"/>
    <property type="molecule type" value="Genomic_DNA"/>
</dbReference>
<keyword evidence="1" id="KW-1133">Transmembrane helix</keyword>
<dbReference type="EMBL" id="FXAM01000001">
    <property type="protein sequence ID" value="SMF97053.1"/>
    <property type="molecule type" value="Genomic_DNA"/>
</dbReference>
<dbReference type="STRING" id="1760988.SAMN02949497_0161"/>
<keyword evidence="1" id="KW-0812">Transmembrane</keyword>
<gene>
    <name evidence="7" type="ORF">SAMN02949497_0161</name>
    <name evidence="4" type="ORF">SAMN02949497_1486</name>
    <name evidence="5" type="ORF">SAMN02949497_2452</name>
    <name evidence="6" type="ORF">SAMN02949497_4469</name>
</gene>
<dbReference type="Proteomes" id="UP000192923">
    <property type="component" value="Unassembled WGS sequence"/>
</dbReference>
<evidence type="ECO:0000256" key="1">
    <source>
        <dbReference type="SAM" id="Phobius"/>
    </source>
</evidence>
<keyword evidence="1" id="KW-0472">Membrane</keyword>
<evidence type="ECO:0000313" key="7">
    <source>
        <dbReference type="EMBL" id="SMF97591.1"/>
    </source>
</evidence>
<evidence type="ECO:0000259" key="3">
    <source>
        <dbReference type="Pfam" id="PF13808"/>
    </source>
</evidence>
<evidence type="ECO:0000259" key="2">
    <source>
        <dbReference type="Pfam" id="PF01609"/>
    </source>
</evidence>
<sequence length="376" mass="41264">METAEKKPLLEHFADLEDPRTRQSRHDLKELLLVAVCAVLSGADGWAAVALWGRAKLPWLRRFLPFENGVASHDTFGRVFALLDAAGFEERFIAWMGGVCGALAGLQVAIDGKTAKRSKSAGGKALHLVSAYAHGLGLALGQVRTAEKSNEITAIPELLDALLLRGCVVTLDAMGCQKAIAAKIVGQEADYVLSVKNNQPGLAAALDGFFDEGGRDGWEGRPHTHAEWVEKDHGRIETRRCVVAEDVDGRVDRADWPGVRTLAMVEAIREVGGTTSRERRYYISSLSVDAARMGEIVRGHWGVENGLHWSLDIAFGEDQARMREGNSAENFSILRRIALNLLRQDKTTKAGIKNRRLLAGWNDEYRQHILGIQTLA</sequence>
<feature type="domain" description="H repeat-associated protein N-terminal" evidence="3">
    <location>
        <begin position="10"/>
        <end position="96"/>
    </location>
</feature>
<dbReference type="OrthoDB" id="8001376at2"/>
<feature type="transmembrane region" description="Helical" evidence="1">
    <location>
        <begin position="31"/>
        <end position="53"/>
    </location>
</feature>
<proteinExistence type="predicted"/>
<protein>
    <submittedName>
        <fullName evidence="5">Predicted transposase YbfD/YdcC associated with H repeats</fullName>
    </submittedName>
</protein>
<evidence type="ECO:0000313" key="5">
    <source>
        <dbReference type="EMBL" id="SMF95106.1"/>
    </source>
</evidence>
<dbReference type="Pfam" id="PF01609">
    <property type="entry name" value="DDE_Tnp_1"/>
    <property type="match status" value="1"/>
</dbReference>
<accession>A0A1Y6CXU3</accession>
<dbReference type="PANTHER" id="PTHR30298">
    <property type="entry name" value="H REPEAT-ASSOCIATED PREDICTED TRANSPOSASE"/>
    <property type="match status" value="1"/>
</dbReference>
<organism evidence="5 8">
    <name type="scientific">Methylomagnum ishizawai</name>
    <dbReference type="NCBI Taxonomy" id="1760988"/>
    <lineage>
        <taxon>Bacteria</taxon>
        <taxon>Pseudomonadati</taxon>
        <taxon>Pseudomonadota</taxon>
        <taxon>Gammaproteobacteria</taxon>
        <taxon>Methylococcales</taxon>
        <taxon>Methylococcaceae</taxon>
        <taxon>Methylomagnum</taxon>
    </lineage>
</organism>
<dbReference type="InterPro" id="IPR032806">
    <property type="entry name" value="YbfD_N"/>
</dbReference>
<dbReference type="NCBIfam" id="NF033564">
    <property type="entry name" value="transpos_ISAs1"/>
    <property type="match status" value="1"/>
</dbReference>
<dbReference type="InterPro" id="IPR002559">
    <property type="entry name" value="Transposase_11"/>
</dbReference>
<dbReference type="GO" id="GO:0006313">
    <property type="term" value="P:DNA transposition"/>
    <property type="evidence" value="ECO:0007669"/>
    <property type="project" value="InterPro"/>
</dbReference>
<keyword evidence="8" id="KW-1185">Reference proteome</keyword>
<dbReference type="PANTHER" id="PTHR30298:SF0">
    <property type="entry name" value="PROTEIN YBFL-RELATED"/>
    <property type="match status" value="1"/>
</dbReference>
<dbReference type="RefSeq" id="WP_085211327.1">
    <property type="nucleotide sequence ID" value="NZ_FXAM01000001.1"/>
</dbReference>
<dbReference type="AlphaFoldDB" id="A0A1Y6CXU3"/>
<reference evidence="5 8" key="1">
    <citation type="submission" date="2016-12" db="EMBL/GenBank/DDBJ databases">
        <authorList>
            <person name="Song W.-J."/>
            <person name="Kurnit D.M."/>
        </authorList>
    </citation>
    <scope>NUCLEOTIDE SEQUENCE [LARGE SCALE GENOMIC DNA]</scope>
    <source>
        <strain evidence="5 8">175</strain>
    </source>
</reference>
<evidence type="ECO:0000313" key="6">
    <source>
        <dbReference type="EMBL" id="SMF97053.1"/>
    </source>
</evidence>
<evidence type="ECO:0000313" key="8">
    <source>
        <dbReference type="Proteomes" id="UP000192923"/>
    </source>
</evidence>
<feature type="domain" description="Transposase IS4-like" evidence="2">
    <location>
        <begin position="108"/>
        <end position="341"/>
    </location>
</feature>
<evidence type="ECO:0000313" key="4">
    <source>
        <dbReference type="EMBL" id="SMF94177.1"/>
    </source>
</evidence>
<dbReference type="EMBL" id="FXAM01000003">
    <property type="protein sequence ID" value="SMF97591.1"/>
    <property type="molecule type" value="Genomic_DNA"/>
</dbReference>
<name>A0A1Y6CXU3_9GAMM</name>
<dbReference type="InterPro" id="IPR051698">
    <property type="entry name" value="Transposase_11-like"/>
</dbReference>